<dbReference type="FunFam" id="1.10.287.110:FF:000002">
    <property type="entry name" value="putative tyrosine-protein phosphatase auxilin isoform X2"/>
    <property type="match status" value="1"/>
</dbReference>
<evidence type="ECO:0000259" key="2">
    <source>
        <dbReference type="PROSITE" id="PS50030"/>
    </source>
</evidence>
<dbReference type="Gene3D" id="1.10.287.110">
    <property type="entry name" value="DnaJ domain"/>
    <property type="match status" value="1"/>
</dbReference>
<feature type="region of interest" description="Disordered" evidence="1">
    <location>
        <begin position="308"/>
        <end position="353"/>
    </location>
</feature>
<dbReference type="AlphaFoldDB" id="A0A5J5EL44"/>
<keyword evidence="4" id="KW-1185">Reference proteome</keyword>
<protein>
    <recommendedName>
        <fullName evidence="2">UBA domain-containing protein</fullName>
    </recommendedName>
</protein>
<feature type="compositionally biased region" description="Basic and acidic residues" evidence="1">
    <location>
        <begin position="467"/>
        <end position="523"/>
    </location>
</feature>
<feature type="domain" description="UBA" evidence="2">
    <location>
        <begin position="261"/>
        <end position="305"/>
    </location>
</feature>
<feature type="region of interest" description="Disordered" evidence="1">
    <location>
        <begin position="393"/>
        <end position="631"/>
    </location>
</feature>
<accession>A0A5J5EL44</accession>
<feature type="compositionally biased region" description="Basic and acidic residues" evidence="1">
    <location>
        <begin position="406"/>
        <end position="440"/>
    </location>
</feature>
<dbReference type="GO" id="GO:0072318">
    <property type="term" value="P:clathrin coat disassembly"/>
    <property type="evidence" value="ECO:0007669"/>
    <property type="project" value="TreeGrafter"/>
</dbReference>
<dbReference type="InterPro" id="IPR009060">
    <property type="entry name" value="UBA-like_sf"/>
</dbReference>
<dbReference type="EMBL" id="VXIS01000213">
    <property type="protein sequence ID" value="KAA8896385.1"/>
    <property type="molecule type" value="Genomic_DNA"/>
</dbReference>
<name>A0A5J5EL44_9PEZI</name>
<proteinExistence type="predicted"/>
<dbReference type="Gene3D" id="1.25.40.10">
    <property type="entry name" value="Tetratricopeptide repeat domain"/>
    <property type="match status" value="1"/>
</dbReference>
<feature type="compositionally biased region" description="Polar residues" evidence="1">
    <location>
        <begin position="157"/>
        <end position="166"/>
    </location>
</feature>
<dbReference type="PROSITE" id="PS50030">
    <property type="entry name" value="UBA"/>
    <property type="match status" value="1"/>
</dbReference>
<dbReference type="InterPro" id="IPR011990">
    <property type="entry name" value="TPR-like_helical_dom_sf"/>
</dbReference>
<feature type="region of interest" description="Disordered" evidence="1">
    <location>
        <begin position="770"/>
        <end position="798"/>
    </location>
</feature>
<feature type="compositionally biased region" description="Pro residues" evidence="1">
    <location>
        <begin position="242"/>
        <end position="262"/>
    </location>
</feature>
<dbReference type="GO" id="GO:0031982">
    <property type="term" value="C:vesicle"/>
    <property type="evidence" value="ECO:0007669"/>
    <property type="project" value="TreeGrafter"/>
</dbReference>
<dbReference type="FunFam" id="1.25.40.10:FF:000354">
    <property type="entry name" value="UBA domain-containing protein 7"/>
    <property type="match status" value="1"/>
</dbReference>
<dbReference type="GO" id="GO:0072583">
    <property type="term" value="P:clathrin-dependent endocytosis"/>
    <property type="evidence" value="ECO:0007669"/>
    <property type="project" value="TreeGrafter"/>
</dbReference>
<dbReference type="PANTHER" id="PTHR23172">
    <property type="entry name" value="AUXILIN/CYCLIN G-ASSOCIATED KINASE-RELATED"/>
    <property type="match status" value="1"/>
</dbReference>
<organism evidence="3 4">
    <name type="scientific">Sphaerosporella brunnea</name>
    <dbReference type="NCBI Taxonomy" id="1250544"/>
    <lineage>
        <taxon>Eukaryota</taxon>
        <taxon>Fungi</taxon>
        <taxon>Dikarya</taxon>
        <taxon>Ascomycota</taxon>
        <taxon>Pezizomycotina</taxon>
        <taxon>Pezizomycetes</taxon>
        <taxon>Pezizales</taxon>
        <taxon>Pyronemataceae</taxon>
        <taxon>Sphaerosporella</taxon>
    </lineage>
</organism>
<evidence type="ECO:0000256" key="1">
    <source>
        <dbReference type="SAM" id="MobiDB-lite"/>
    </source>
</evidence>
<dbReference type="SMART" id="SM00165">
    <property type="entry name" value="UBA"/>
    <property type="match status" value="1"/>
</dbReference>
<dbReference type="InParanoid" id="A0A5J5EL44"/>
<dbReference type="SUPFAM" id="SSF48452">
    <property type="entry name" value="TPR-like"/>
    <property type="match status" value="1"/>
</dbReference>
<dbReference type="Pfam" id="PF22562">
    <property type="entry name" value="UBA_7"/>
    <property type="match status" value="1"/>
</dbReference>
<feature type="compositionally biased region" description="Basic and acidic residues" evidence="1">
    <location>
        <begin position="77"/>
        <end position="95"/>
    </location>
</feature>
<dbReference type="SUPFAM" id="SSF46934">
    <property type="entry name" value="UBA-like"/>
    <property type="match status" value="1"/>
</dbReference>
<dbReference type="InterPro" id="IPR015940">
    <property type="entry name" value="UBA"/>
</dbReference>
<gene>
    <name evidence="3" type="ORF">FN846DRAFT_893315</name>
</gene>
<sequence length="917" mass="100079">MDDLSGLNWSSTTKSEPPKPSPANAFSNLSLKPSSVRSVSPAQNGAASKKPPDSFANLVSFGRDKQTSNLSLLEQQKQLEEKRRQDAEESRRKMDALFGVGGGANNGFWDSLYDGKSNTPAAQTSTSNDDEDDILAAFKASAPVDTTSHFPPPSATPQPQNGSTASPLGPFDDVPAPQSNSQLGIGVPSRYKAVSPSSDPFDPFDVVNLPSRDTSPFPVPQTQTQTNDDFDILGDLAKPVSELPPRPTPSPSPKPISPPPASDPRDPAIAEIMDMGFTAEQAKKALAETDTGLDVQAAVSWLLEEAHRNSRPIASHQERPRQSRQDSSRSRTRREPERDDNIPAWAKVGKPGGGEKDLGAIAAEVSGNLFKSANNLWSTGRKKMERAVAEFKADLADQGDPNQPKWMRERQIREELERRGARGISRNDRPPVGDRQERTASKQAPEITDEALMLEIGTGPPQPRGKHREERPAFSHLRDPGFSEKEQIQRQRMEAAIREKEGEMRERELREREMRERQRERARATSAISDSASRKAKLAADDEPVYVSRNRRRPPPASSSATSSKPSTPEPDLLGGGGGRAASSSLNPFARDVEVERQRSPQPQPRAAPTPRRAPPVQRPTVPISPSALSQSIAARQKGTEAFKRGDYTAAQTFYTSALTPVPETHTLRIIVLSNRSLCTLKLGDPKSAIVDTDEILALIGDSRGESETISLDGAEKDMKDYWFKAVTRKAECLEQMEKWAEAKQTWELALTGGGNQAALNGKRRCEAALKPKAPPKPKATSVKRPSPPPASTKPSGAVTALRQANADQERQEAERLALHDTVHEKIAAWKNGKEGNLRALLAGLDTVLWEGSGWKKVGMGELLMPNKCKIAYMKGIAKVHPDKLAQDATTEQKMISAAVFSLLNDSWDKFKAENGL</sequence>
<dbReference type="PANTHER" id="PTHR23172:SF19">
    <property type="entry name" value="J DOMAIN-CONTAINING PROTEIN"/>
    <property type="match status" value="1"/>
</dbReference>
<feature type="compositionally biased region" description="Pro residues" evidence="1">
    <location>
        <begin position="602"/>
        <end position="618"/>
    </location>
</feature>
<comment type="caution">
    <text evidence="3">The sequence shown here is derived from an EMBL/GenBank/DDBJ whole genome shotgun (WGS) entry which is preliminary data.</text>
</comment>
<dbReference type="InterPro" id="IPR036869">
    <property type="entry name" value="J_dom_sf"/>
</dbReference>
<evidence type="ECO:0000313" key="4">
    <source>
        <dbReference type="Proteomes" id="UP000326924"/>
    </source>
</evidence>
<feature type="compositionally biased region" description="Polar residues" evidence="1">
    <location>
        <begin position="116"/>
        <end position="127"/>
    </location>
</feature>
<reference evidence="3 4" key="1">
    <citation type="submission" date="2019-09" db="EMBL/GenBank/DDBJ databases">
        <title>Draft genome of the ectomycorrhizal ascomycete Sphaerosporella brunnea.</title>
        <authorList>
            <consortium name="DOE Joint Genome Institute"/>
            <person name="Benucci G.M."/>
            <person name="Marozzi G."/>
            <person name="Antonielli L."/>
            <person name="Sanchez S."/>
            <person name="Marco P."/>
            <person name="Wang X."/>
            <person name="Falini L.B."/>
            <person name="Barry K."/>
            <person name="Haridas S."/>
            <person name="Lipzen A."/>
            <person name="Labutti K."/>
            <person name="Grigoriev I.V."/>
            <person name="Murat C."/>
            <person name="Martin F."/>
            <person name="Albertini E."/>
            <person name="Donnini D."/>
            <person name="Bonito G."/>
        </authorList>
    </citation>
    <scope>NUCLEOTIDE SEQUENCE [LARGE SCALE GENOMIC DNA]</scope>
    <source>
        <strain evidence="3 4">Sb_GMNB300</strain>
    </source>
</reference>
<feature type="region of interest" description="Disordered" evidence="1">
    <location>
        <begin position="1"/>
        <end position="272"/>
    </location>
</feature>
<evidence type="ECO:0000313" key="3">
    <source>
        <dbReference type="EMBL" id="KAA8896385.1"/>
    </source>
</evidence>
<dbReference type="Gene3D" id="1.10.8.10">
    <property type="entry name" value="DNA helicase RuvA subunit, C-terminal domain"/>
    <property type="match status" value="1"/>
</dbReference>
<dbReference type="GO" id="GO:0005737">
    <property type="term" value="C:cytoplasm"/>
    <property type="evidence" value="ECO:0007669"/>
    <property type="project" value="TreeGrafter"/>
</dbReference>
<feature type="compositionally biased region" description="Polar residues" evidence="1">
    <location>
        <begin position="24"/>
        <end position="46"/>
    </location>
</feature>
<dbReference type="SUPFAM" id="SSF46565">
    <property type="entry name" value="Chaperone J-domain"/>
    <property type="match status" value="1"/>
</dbReference>
<dbReference type="Proteomes" id="UP000326924">
    <property type="component" value="Unassembled WGS sequence"/>
</dbReference>
<feature type="compositionally biased region" description="Basic and acidic residues" evidence="1">
    <location>
        <begin position="316"/>
        <end position="341"/>
    </location>
</feature>
<dbReference type="GO" id="GO:0030276">
    <property type="term" value="F:clathrin binding"/>
    <property type="evidence" value="ECO:0007669"/>
    <property type="project" value="TreeGrafter"/>
</dbReference>
<feature type="compositionally biased region" description="Low complexity" evidence="1">
    <location>
        <begin position="558"/>
        <end position="573"/>
    </location>
</feature>
<dbReference type="OrthoDB" id="1717591at2759"/>